<proteinExistence type="predicted"/>
<protein>
    <submittedName>
        <fullName evidence="1">22660_t:CDS:1</fullName>
    </submittedName>
</protein>
<keyword evidence="2" id="KW-1185">Reference proteome</keyword>
<gene>
    <name evidence="1" type="ORF">RPERSI_LOCUS14840</name>
</gene>
<organism evidence="1 2">
    <name type="scientific">Racocetra persica</name>
    <dbReference type="NCBI Taxonomy" id="160502"/>
    <lineage>
        <taxon>Eukaryota</taxon>
        <taxon>Fungi</taxon>
        <taxon>Fungi incertae sedis</taxon>
        <taxon>Mucoromycota</taxon>
        <taxon>Glomeromycotina</taxon>
        <taxon>Glomeromycetes</taxon>
        <taxon>Diversisporales</taxon>
        <taxon>Gigasporaceae</taxon>
        <taxon>Racocetra</taxon>
    </lineage>
</organism>
<dbReference type="Proteomes" id="UP000789920">
    <property type="component" value="Unassembled WGS sequence"/>
</dbReference>
<feature type="non-terminal residue" evidence="1">
    <location>
        <position position="1"/>
    </location>
</feature>
<name>A0ACA9QMC1_9GLOM</name>
<sequence length="44" mass="5170">DNVVEEEIKRSINMFSMTHARVLFNPFFKQKNSMTQNPKLATKV</sequence>
<dbReference type="EMBL" id="CAJVQC010034858">
    <property type="protein sequence ID" value="CAG8757467.1"/>
    <property type="molecule type" value="Genomic_DNA"/>
</dbReference>
<accession>A0ACA9QMC1</accession>
<reference evidence="1" key="1">
    <citation type="submission" date="2021-06" db="EMBL/GenBank/DDBJ databases">
        <authorList>
            <person name="Kallberg Y."/>
            <person name="Tangrot J."/>
            <person name="Rosling A."/>
        </authorList>
    </citation>
    <scope>NUCLEOTIDE SEQUENCE</scope>
    <source>
        <strain evidence="1">MA461A</strain>
    </source>
</reference>
<evidence type="ECO:0000313" key="1">
    <source>
        <dbReference type="EMBL" id="CAG8757467.1"/>
    </source>
</evidence>
<comment type="caution">
    <text evidence="1">The sequence shown here is derived from an EMBL/GenBank/DDBJ whole genome shotgun (WGS) entry which is preliminary data.</text>
</comment>
<evidence type="ECO:0000313" key="2">
    <source>
        <dbReference type="Proteomes" id="UP000789920"/>
    </source>
</evidence>